<dbReference type="GO" id="GO:0006644">
    <property type="term" value="P:phospholipid metabolic process"/>
    <property type="evidence" value="ECO:0007669"/>
    <property type="project" value="InterPro"/>
</dbReference>
<keyword evidence="3" id="KW-1185">Reference proteome</keyword>
<dbReference type="GO" id="GO:0004623">
    <property type="term" value="F:phospholipase A2 activity"/>
    <property type="evidence" value="ECO:0007669"/>
    <property type="project" value="InterPro"/>
</dbReference>
<feature type="region of interest" description="Disordered" evidence="1">
    <location>
        <begin position="144"/>
        <end position="180"/>
    </location>
</feature>
<feature type="compositionally biased region" description="Acidic residues" evidence="1">
    <location>
        <begin position="164"/>
        <end position="180"/>
    </location>
</feature>
<dbReference type="Gene3D" id="1.20.90.10">
    <property type="entry name" value="Phospholipase A2 domain"/>
    <property type="match status" value="1"/>
</dbReference>
<evidence type="ECO:0008006" key="4">
    <source>
        <dbReference type="Google" id="ProtNLM"/>
    </source>
</evidence>
<proteinExistence type="predicted"/>
<name>A0A2U8WDZ3_9HYPH</name>
<dbReference type="EMBL" id="CP029550">
    <property type="protein sequence ID" value="AWN43738.1"/>
    <property type="molecule type" value="Genomic_DNA"/>
</dbReference>
<evidence type="ECO:0000256" key="1">
    <source>
        <dbReference type="SAM" id="MobiDB-lite"/>
    </source>
</evidence>
<dbReference type="AlphaFoldDB" id="A0A2U8WDZ3"/>
<evidence type="ECO:0000313" key="3">
    <source>
        <dbReference type="Proteomes" id="UP000245926"/>
    </source>
</evidence>
<organism evidence="2 3">
    <name type="scientific">Methylobacterium durans</name>
    <dbReference type="NCBI Taxonomy" id="2202825"/>
    <lineage>
        <taxon>Bacteria</taxon>
        <taxon>Pseudomonadati</taxon>
        <taxon>Pseudomonadota</taxon>
        <taxon>Alphaproteobacteria</taxon>
        <taxon>Hyphomicrobiales</taxon>
        <taxon>Methylobacteriaceae</taxon>
        <taxon>Methylobacterium</taxon>
    </lineage>
</organism>
<dbReference type="InterPro" id="IPR036444">
    <property type="entry name" value="PLipase_A2_dom_sf"/>
</dbReference>
<gene>
    <name evidence="2" type="ORF">DK389_28515</name>
</gene>
<dbReference type="GO" id="GO:0050482">
    <property type="term" value="P:arachidonate secretion"/>
    <property type="evidence" value="ECO:0007669"/>
    <property type="project" value="InterPro"/>
</dbReference>
<dbReference type="RefSeq" id="WP_109894828.1">
    <property type="nucleotide sequence ID" value="NZ_CP029550.1"/>
</dbReference>
<evidence type="ECO:0000313" key="2">
    <source>
        <dbReference type="EMBL" id="AWN43738.1"/>
    </source>
</evidence>
<protein>
    <recommendedName>
        <fullName evidence="4">Phospholipase A2 domain-containing protein</fullName>
    </recommendedName>
</protein>
<sequence length="180" mass="18064">MVRFALPILLTLGAASPGSIQSAAAQSGPAGRGPAVLQGNSGRGPALLLHGNYCGPGNNGPLAPIDALDAACARHDACTPDTGMASRACNARLQREAETISRDPRQPDDLRALAGLVAVGAEMLPSDTRLAEAPVVAAPRTALRAAPAGPTLRVAPASPALPDVADEPLDPDASDASDDE</sequence>
<dbReference type="SUPFAM" id="SSF48619">
    <property type="entry name" value="Phospholipase A2, PLA2"/>
    <property type="match status" value="1"/>
</dbReference>
<dbReference type="KEGG" id="mets:DK389_28515"/>
<reference evidence="3" key="1">
    <citation type="submission" date="2018-05" db="EMBL/GenBank/DDBJ databases">
        <title>Complete Genome Sequence of Methylobacterium sp. 17SD2-17.</title>
        <authorList>
            <person name="Srinivasan S."/>
        </authorList>
    </citation>
    <scope>NUCLEOTIDE SEQUENCE [LARGE SCALE GENOMIC DNA]</scope>
    <source>
        <strain evidence="3">17SD2-17</strain>
    </source>
</reference>
<dbReference type="OrthoDB" id="8087013at2"/>
<accession>A0A2U8WDZ3</accession>
<dbReference type="Proteomes" id="UP000245926">
    <property type="component" value="Chromosome"/>
</dbReference>